<reference evidence="1" key="1">
    <citation type="journal article" date="2020" name="Stud. Mycol.">
        <title>101 Dothideomycetes genomes: a test case for predicting lifestyles and emergence of pathogens.</title>
        <authorList>
            <person name="Haridas S."/>
            <person name="Albert R."/>
            <person name="Binder M."/>
            <person name="Bloem J."/>
            <person name="Labutti K."/>
            <person name="Salamov A."/>
            <person name="Andreopoulos B."/>
            <person name="Baker S."/>
            <person name="Barry K."/>
            <person name="Bills G."/>
            <person name="Bluhm B."/>
            <person name="Cannon C."/>
            <person name="Castanera R."/>
            <person name="Culley D."/>
            <person name="Daum C."/>
            <person name="Ezra D."/>
            <person name="Gonzalez J."/>
            <person name="Henrissat B."/>
            <person name="Kuo A."/>
            <person name="Liang C."/>
            <person name="Lipzen A."/>
            <person name="Lutzoni F."/>
            <person name="Magnuson J."/>
            <person name="Mondo S."/>
            <person name="Nolan M."/>
            <person name="Ohm R."/>
            <person name="Pangilinan J."/>
            <person name="Park H.-J."/>
            <person name="Ramirez L."/>
            <person name="Alfaro M."/>
            <person name="Sun H."/>
            <person name="Tritt A."/>
            <person name="Yoshinaga Y."/>
            <person name="Zwiers L.-H."/>
            <person name="Turgeon B."/>
            <person name="Goodwin S."/>
            <person name="Spatafora J."/>
            <person name="Crous P."/>
            <person name="Grigoriev I."/>
        </authorList>
    </citation>
    <scope>NUCLEOTIDE SEQUENCE</scope>
    <source>
        <strain evidence="1">CBS 675.92</strain>
    </source>
</reference>
<evidence type="ECO:0000313" key="1">
    <source>
        <dbReference type="EMBL" id="KAF1961211.1"/>
    </source>
</evidence>
<keyword evidence="2" id="KW-1185">Reference proteome</keyword>
<proteinExistence type="predicted"/>
<protein>
    <submittedName>
        <fullName evidence="1">Uncharacterized protein</fullName>
    </submittedName>
</protein>
<name>A0A6A5U8G8_9PLEO</name>
<evidence type="ECO:0000313" key="2">
    <source>
        <dbReference type="Proteomes" id="UP000800035"/>
    </source>
</evidence>
<dbReference type="Proteomes" id="UP000800035">
    <property type="component" value="Unassembled WGS sequence"/>
</dbReference>
<dbReference type="EMBL" id="ML976981">
    <property type="protein sequence ID" value="KAF1961211.1"/>
    <property type="molecule type" value="Genomic_DNA"/>
</dbReference>
<dbReference type="AlphaFoldDB" id="A0A6A5U8G8"/>
<gene>
    <name evidence="1" type="ORF">CC80DRAFT_232663</name>
</gene>
<organism evidence="1 2">
    <name type="scientific">Byssothecium circinans</name>
    <dbReference type="NCBI Taxonomy" id="147558"/>
    <lineage>
        <taxon>Eukaryota</taxon>
        <taxon>Fungi</taxon>
        <taxon>Dikarya</taxon>
        <taxon>Ascomycota</taxon>
        <taxon>Pezizomycotina</taxon>
        <taxon>Dothideomycetes</taxon>
        <taxon>Pleosporomycetidae</taxon>
        <taxon>Pleosporales</taxon>
        <taxon>Massarineae</taxon>
        <taxon>Massarinaceae</taxon>
        <taxon>Byssothecium</taxon>
    </lineage>
</organism>
<sequence length="229" mass="25504">MSYSPPTTLSSLTAHLLSTTHLTRPLSSHATHPSLTHQISSLLLHPSLEAALHILNADLPSAHFLVRHMQAPPAVEGMLLHSISHRCEGDFGNARAWASDVKDACEGWVPKHRGEKKLNDEVSKQILRAAEVDATLVEFVYRGDVEGLGKIIDDVENFRNRSLKEKSSASEEAIENRIREEMERIISWCAQKFGSESWPDASTAWVKDSEEIQKVSNNMVSGDGGWRKF</sequence>
<accession>A0A6A5U8G8</accession>
<dbReference type="OrthoDB" id="2306919at2759"/>